<gene>
    <name evidence="2" type="ORF">BDK92_2676</name>
</gene>
<protein>
    <submittedName>
        <fullName evidence="2">Surface-anchored protein</fullName>
    </submittedName>
</protein>
<comment type="caution">
    <text evidence="2">The sequence shown here is derived from an EMBL/GenBank/DDBJ whole genome shotgun (WGS) entry which is preliminary data.</text>
</comment>
<dbReference type="InterPro" id="IPR022435">
    <property type="entry name" value="Surface-anchored_actinobac"/>
</dbReference>
<accession>A0A495JH41</accession>
<reference evidence="2 3" key="1">
    <citation type="submission" date="2018-10" db="EMBL/GenBank/DDBJ databases">
        <title>Sequencing the genomes of 1000 actinobacteria strains.</title>
        <authorList>
            <person name="Klenk H.-P."/>
        </authorList>
    </citation>
    <scope>NUCLEOTIDE SEQUENCE [LARGE SCALE GENOMIC DNA]</scope>
    <source>
        <strain evidence="2 3">DSM 45175</strain>
    </source>
</reference>
<dbReference type="EMBL" id="RBKT01000001">
    <property type="protein sequence ID" value="RKR88360.1"/>
    <property type="molecule type" value="Genomic_DNA"/>
</dbReference>
<dbReference type="Proteomes" id="UP000277671">
    <property type="component" value="Unassembled WGS sequence"/>
</dbReference>
<evidence type="ECO:0000313" key="3">
    <source>
        <dbReference type="Proteomes" id="UP000277671"/>
    </source>
</evidence>
<feature type="chain" id="PRO_5019738499" evidence="1">
    <location>
        <begin position="33"/>
        <end position="490"/>
    </location>
</feature>
<evidence type="ECO:0000256" key="1">
    <source>
        <dbReference type="SAM" id="SignalP"/>
    </source>
</evidence>
<dbReference type="NCBIfam" id="TIGR03769">
    <property type="entry name" value="P_ac_wall_RPT"/>
    <property type="match status" value="1"/>
</dbReference>
<proteinExistence type="predicted"/>
<organism evidence="2 3">
    <name type="scientific">Micromonospora pisi</name>
    <dbReference type="NCBI Taxonomy" id="589240"/>
    <lineage>
        <taxon>Bacteria</taxon>
        <taxon>Bacillati</taxon>
        <taxon>Actinomycetota</taxon>
        <taxon>Actinomycetes</taxon>
        <taxon>Micromonosporales</taxon>
        <taxon>Micromonosporaceae</taxon>
        <taxon>Micromonospora</taxon>
    </lineage>
</organism>
<keyword evidence="1" id="KW-0732">Signal</keyword>
<dbReference type="OrthoDB" id="4451361at2"/>
<dbReference type="AlphaFoldDB" id="A0A495JH41"/>
<name>A0A495JH41_9ACTN</name>
<dbReference type="NCBIfam" id="NF038134">
    <property type="entry name" value="choice_anch_M"/>
    <property type="match status" value="1"/>
</dbReference>
<keyword evidence="3" id="KW-1185">Reference proteome</keyword>
<dbReference type="RefSeq" id="WP_121156992.1">
    <property type="nucleotide sequence ID" value="NZ_RBKT01000001.1"/>
</dbReference>
<evidence type="ECO:0000313" key="2">
    <source>
        <dbReference type="EMBL" id="RKR88360.1"/>
    </source>
</evidence>
<sequence length="490" mass="50463">MATQARGRPAIIIATVAAVLASVAVSAAPALAAEEVVLSKGHTDAVDVHYEGGTLSLKVHDDSVSPSVIRDPADVVFQALPASATQVPDIPSYSFLGPAGSTIWMLPQVQDPDLLWPGWNTTTLSSGVFTGDKVKLSLVDVDGPGEVWVFMTDALGGPLHRFRTDDGLPDALDVPVHTHAHANWAFGATGRYTLKFQADATLTDGTAVSTGPVDYSFLIGDATTPTPEVDLDIFGLEDSYEPGRQVNLVALQTPETELDHYHWFSKCPGAADFAVVQGELGAAYQFTSTLALDGCQYKAVLYDDDHNAVAESDPVTLVVKEAAGPGNPGASQSITATVRDIDGALVLSVDPNDRTVLLPATALGAGGDRLEAAGVLRPVTVTDTRAGKPGWNASGMVSDFSAEGGVRFGGKYLGWTPQVLAQAEGQGVVAGPVVASGFSSGNGIAGGAVLGSAPAGSGRGTARFGADLRLELPTDTTAGTYVATLTLTAI</sequence>
<feature type="signal peptide" evidence="1">
    <location>
        <begin position="1"/>
        <end position="32"/>
    </location>
</feature>